<evidence type="ECO:0008006" key="3">
    <source>
        <dbReference type="Google" id="ProtNLM"/>
    </source>
</evidence>
<accession>A0A430HVG9</accession>
<evidence type="ECO:0000313" key="2">
    <source>
        <dbReference type="Proteomes" id="UP000274907"/>
    </source>
</evidence>
<organism evidence="1 2">
    <name type="scientific">Corynebacterium hylobatis</name>
    <dbReference type="NCBI Taxonomy" id="1859290"/>
    <lineage>
        <taxon>Bacteria</taxon>
        <taxon>Bacillati</taxon>
        <taxon>Actinomycetota</taxon>
        <taxon>Actinomycetes</taxon>
        <taxon>Mycobacteriales</taxon>
        <taxon>Corynebacteriaceae</taxon>
        <taxon>Corynebacterium</taxon>
    </lineage>
</organism>
<dbReference type="SUPFAM" id="SSF54060">
    <property type="entry name" value="His-Me finger endonucleases"/>
    <property type="match status" value="1"/>
</dbReference>
<protein>
    <recommendedName>
        <fullName evidence="3">HNH endonuclease</fullName>
    </recommendedName>
</protein>
<dbReference type="OrthoDB" id="3732358at2"/>
<reference evidence="1 2" key="1">
    <citation type="submission" date="2018-12" db="EMBL/GenBank/DDBJ databases">
        <title>YIM 101343 draft genome.</title>
        <authorList>
            <person name="Chen X."/>
        </authorList>
    </citation>
    <scope>NUCLEOTIDE SEQUENCE [LARGE SCALE GENOMIC DNA]</scope>
    <source>
        <strain evidence="1 2">YIM 101343</strain>
    </source>
</reference>
<evidence type="ECO:0000313" key="1">
    <source>
        <dbReference type="EMBL" id="RSZ61336.1"/>
    </source>
</evidence>
<dbReference type="EMBL" id="RXHJ01000024">
    <property type="protein sequence ID" value="RSZ61336.1"/>
    <property type="molecule type" value="Genomic_DNA"/>
</dbReference>
<sequence length="141" mass="15943">MVRAEGEGCWIWCGAISKPDGYGRFTWQTGGERRTVSAHRIALMIHQAAELPEGIIGEHGCCEPLCVRVDDNHLWPGTQSENINHAVALGRHRGNLPVMGSQHRWERSVLVRDAVRQGWDEHAYHRACQKLGWDEGQLALW</sequence>
<dbReference type="Proteomes" id="UP000274907">
    <property type="component" value="Unassembled WGS sequence"/>
</dbReference>
<dbReference type="AlphaFoldDB" id="A0A430HVG9"/>
<gene>
    <name evidence="1" type="ORF">EAH68_13740</name>
</gene>
<dbReference type="InterPro" id="IPR044925">
    <property type="entry name" value="His-Me_finger_sf"/>
</dbReference>
<proteinExistence type="predicted"/>
<keyword evidence="2" id="KW-1185">Reference proteome</keyword>
<name>A0A430HVG9_9CORY</name>
<comment type="caution">
    <text evidence="1">The sequence shown here is derived from an EMBL/GenBank/DDBJ whole genome shotgun (WGS) entry which is preliminary data.</text>
</comment>